<dbReference type="STRING" id="64571.A0A1Y2H3D7"/>
<keyword evidence="6" id="KW-0963">Cytoplasm</keyword>
<name>A0A1Y2H3D7_9FUNG</name>
<dbReference type="InParanoid" id="A0A1Y2H3D7"/>
<keyword evidence="30" id="KW-1185">Reference proteome</keyword>
<comment type="catalytic activity">
    <reaction evidence="14">
        <text>8-oxo-dGTP + H2O = 8-oxo-dGMP + diphosphate + H(+)</text>
        <dbReference type="Rhea" id="RHEA:31575"/>
        <dbReference type="ChEBI" id="CHEBI:15377"/>
        <dbReference type="ChEBI" id="CHEBI:15378"/>
        <dbReference type="ChEBI" id="CHEBI:33019"/>
        <dbReference type="ChEBI" id="CHEBI:63224"/>
        <dbReference type="ChEBI" id="CHEBI:77896"/>
    </reaction>
    <physiologicalReaction direction="left-to-right" evidence="14">
        <dbReference type="Rhea" id="RHEA:31576"/>
    </physiologicalReaction>
</comment>
<dbReference type="PROSITE" id="PS51462">
    <property type="entry name" value="NUDIX"/>
    <property type="match status" value="1"/>
</dbReference>
<proteinExistence type="inferred from homology"/>
<evidence type="ECO:0000256" key="8">
    <source>
        <dbReference type="ARBA" id="ARBA00022801"/>
    </source>
</evidence>
<evidence type="ECO:0000256" key="9">
    <source>
        <dbReference type="ARBA" id="ARBA00022842"/>
    </source>
</evidence>
<evidence type="ECO:0000256" key="15">
    <source>
        <dbReference type="ARBA" id="ARBA00024596"/>
    </source>
</evidence>
<evidence type="ECO:0000256" key="25">
    <source>
        <dbReference type="ARBA" id="ARBA00049032"/>
    </source>
</evidence>
<dbReference type="GO" id="GO:0005634">
    <property type="term" value="C:nucleus"/>
    <property type="evidence" value="ECO:0007669"/>
    <property type="project" value="UniProtKB-SubCell"/>
</dbReference>
<accession>A0A1Y2H3D7</accession>
<evidence type="ECO:0000256" key="5">
    <source>
        <dbReference type="ARBA" id="ARBA00011245"/>
    </source>
</evidence>
<evidence type="ECO:0000256" key="4">
    <source>
        <dbReference type="ARBA" id="ARBA00005582"/>
    </source>
</evidence>
<keyword evidence="11" id="KW-0539">Nucleus</keyword>
<evidence type="ECO:0000256" key="14">
    <source>
        <dbReference type="ARBA" id="ARBA00024486"/>
    </source>
</evidence>
<sequence>ILLGYKKRGFGAHLWNGFGGKVEPGETPKQGALRELEEEAGVTVKPESLTKAGILLFLFENDPMALETHVYKAYEYEGEVRECDEMRPQWFDFADIPYDQMWEDDTVWLPMLLKGRDPFFGKMYFKRKGLENPTAITTTAATSVPGVTSGNVSTTMTTASFTTSQPKGGPFAMFDHHLDLDLPRVPCEIAFDGTIASYED</sequence>
<dbReference type="GO" id="GO:0008828">
    <property type="term" value="F:dATP diphosphatase activity"/>
    <property type="evidence" value="ECO:0007669"/>
    <property type="project" value="UniProtKB-EC"/>
</dbReference>
<dbReference type="EC" id="3.6.1.56" evidence="16"/>
<evidence type="ECO:0000256" key="26">
    <source>
        <dbReference type="ARBA" id="ARBA00053094"/>
    </source>
</evidence>
<dbReference type="EMBL" id="MCFF01000001">
    <property type="protein sequence ID" value="ORZ29035.1"/>
    <property type="molecule type" value="Genomic_DNA"/>
</dbReference>
<evidence type="ECO:0000259" key="28">
    <source>
        <dbReference type="PROSITE" id="PS51462"/>
    </source>
</evidence>
<evidence type="ECO:0000256" key="3">
    <source>
        <dbReference type="ARBA" id="ARBA00004496"/>
    </source>
</evidence>
<comment type="catalytic activity">
    <reaction evidence="13">
        <text>2-oxo-dATP + H2O = 2-oxo-dAMP + diphosphate + H(+)</text>
        <dbReference type="Rhea" id="RHEA:31583"/>
        <dbReference type="ChEBI" id="CHEBI:15377"/>
        <dbReference type="ChEBI" id="CHEBI:15378"/>
        <dbReference type="ChEBI" id="CHEBI:33019"/>
        <dbReference type="ChEBI" id="CHEBI:63212"/>
        <dbReference type="ChEBI" id="CHEBI:77897"/>
        <dbReference type="EC" id="3.6.1.56"/>
    </reaction>
    <physiologicalReaction direction="left-to-right" evidence="13">
        <dbReference type="Rhea" id="RHEA:31584"/>
    </physiologicalReaction>
</comment>
<evidence type="ECO:0000256" key="12">
    <source>
        <dbReference type="ARBA" id="ARBA00024448"/>
    </source>
</evidence>
<evidence type="ECO:0000256" key="18">
    <source>
        <dbReference type="ARBA" id="ARBA00029673"/>
    </source>
</evidence>
<dbReference type="Pfam" id="PF00293">
    <property type="entry name" value="NUDIX"/>
    <property type="match status" value="1"/>
</dbReference>
<gene>
    <name evidence="29" type="ORF">BCR41DRAFT_297961</name>
</gene>
<comment type="catalytic activity">
    <reaction evidence="12">
        <text>8-oxo-dATP + H2O = 8-oxo-dAMP + diphosphate + H(+)</text>
        <dbReference type="Rhea" id="RHEA:65396"/>
        <dbReference type="ChEBI" id="CHEBI:15377"/>
        <dbReference type="ChEBI" id="CHEBI:15378"/>
        <dbReference type="ChEBI" id="CHEBI:33019"/>
        <dbReference type="ChEBI" id="CHEBI:71361"/>
        <dbReference type="ChEBI" id="CHEBI:172871"/>
    </reaction>
    <physiologicalReaction direction="left-to-right" evidence="12">
        <dbReference type="Rhea" id="RHEA:65397"/>
    </physiologicalReaction>
</comment>
<evidence type="ECO:0000256" key="10">
    <source>
        <dbReference type="ARBA" id="ARBA00022884"/>
    </source>
</evidence>
<dbReference type="InterPro" id="IPR003563">
    <property type="entry name" value="8ODP"/>
</dbReference>
<dbReference type="GO" id="GO:0003723">
    <property type="term" value="F:RNA binding"/>
    <property type="evidence" value="ECO:0007669"/>
    <property type="project" value="UniProtKB-KW"/>
</dbReference>
<dbReference type="InterPro" id="IPR020084">
    <property type="entry name" value="NUDIX_hydrolase_CS"/>
</dbReference>
<dbReference type="GO" id="GO:0046872">
    <property type="term" value="F:metal ion binding"/>
    <property type="evidence" value="ECO:0007669"/>
    <property type="project" value="UniProtKB-KW"/>
</dbReference>
<dbReference type="GO" id="GO:0008413">
    <property type="term" value="F:8-oxo-7,8-dihydroguanosine triphosphate pyrophosphatase activity"/>
    <property type="evidence" value="ECO:0007669"/>
    <property type="project" value="InterPro"/>
</dbReference>
<evidence type="ECO:0000256" key="23">
    <source>
        <dbReference type="ARBA" id="ARBA00048002"/>
    </source>
</evidence>
<evidence type="ECO:0000256" key="27">
    <source>
        <dbReference type="RuleBase" id="RU003476"/>
    </source>
</evidence>
<keyword evidence="10" id="KW-0694">RNA-binding</keyword>
<comment type="subcellular location">
    <subcellularLocation>
        <location evidence="3">Cytoplasm</location>
    </subcellularLocation>
    <subcellularLocation>
        <location evidence="2">Nucleus</location>
    </subcellularLocation>
</comment>
<evidence type="ECO:0000256" key="13">
    <source>
        <dbReference type="ARBA" id="ARBA00024459"/>
    </source>
</evidence>
<keyword evidence="9" id="KW-0460">Magnesium</keyword>
<comment type="catalytic activity">
    <reaction evidence="23">
        <text>N(6)-methyl-ATP + H2O = N(6)-methyl-AMP + diphosphate + H(+)</text>
        <dbReference type="Rhea" id="RHEA:67608"/>
        <dbReference type="ChEBI" id="CHEBI:15377"/>
        <dbReference type="ChEBI" id="CHEBI:15378"/>
        <dbReference type="ChEBI" id="CHEBI:33019"/>
        <dbReference type="ChEBI" id="CHEBI:144842"/>
        <dbReference type="ChEBI" id="CHEBI:172873"/>
    </reaction>
    <physiologicalReaction direction="left-to-right" evidence="23">
        <dbReference type="Rhea" id="RHEA:67609"/>
    </physiologicalReaction>
</comment>
<comment type="catalytic activity">
    <reaction evidence="15">
        <text>2-oxo-ATP + H2O = 2-oxo-AMP + diphosphate + H(+)</text>
        <dbReference type="Rhea" id="RHEA:67392"/>
        <dbReference type="ChEBI" id="CHEBI:15377"/>
        <dbReference type="ChEBI" id="CHEBI:15378"/>
        <dbReference type="ChEBI" id="CHEBI:33019"/>
        <dbReference type="ChEBI" id="CHEBI:71395"/>
        <dbReference type="ChEBI" id="CHEBI:172878"/>
    </reaction>
    <physiologicalReaction direction="left-to-right" evidence="15">
        <dbReference type="Rhea" id="RHEA:67393"/>
    </physiologicalReaction>
</comment>
<comment type="caution">
    <text evidence="29">The sequence shown here is derived from an EMBL/GenBank/DDBJ whole genome shotgun (WGS) entry which is preliminary data.</text>
</comment>
<feature type="domain" description="Nudix hydrolase" evidence="28">
    <location>
        <begin position="1"/>
        <end position="113"/>
    </location>
</feature>
<comment type="subunit">
    <text evidence="5">Monomer.</text>
</comment>
<evidence type="ECO:0000256" key="11">
    <source>
        <dbReference type="ARBA" id="ARBA00023242"/>
    </source>
</evidence>
<dbReference type="GO" id="GO:0042262">
    <property type="term" value="P:DNA protection"/>
    <property type="evidence" value="ECO:0007669"/>
    <property type="project" value="InterPro"/>
</dbReference>
<comment type="catalytic activity">
    <reaction evidence="25">
        <text>N(6)-methyl-dATP + H2O = N(6)-methyl-dAMP + diphosphate + H(+)</text>
        <dbReference type="Rhea" id="RHEA:67604"/>
        <dbReference type="ChEBI" id="CHEBI:15377"/>
        <dbReference type="ChEBI" id="CHEBI:15378"/>
        <dbReference type="ChEBI" id="CHEBI:33019"/>
        <dbReference type="ChEBI" id="CHEBI:169976"/>
        <dbReference type="ChEBI" id="CHEBI:172872"/>
    </reaction>
    <physiologicalReaction direction="left-to-right" evidence="25">
        <dbReference type="Rhea" id="RHEA:67605"/>
    </physiologicalReaction>
</comment>
<dbReference type="CDD" id="cd03427">
    <property type="entry name" value="NUDIX_MTH1_Nudt1"/>
    <property type="match status" value="1"/>
</dbReference>
<dbReference type="PROSITE" id="PS00893">
    <property type="entry name" value="NUDIX_BOX"/>
    <property type="match status" value="1"/>
</dbReference>
<keyword evidence="8 27" id="KW-0378">Hydrolase</keyword>
<evidence type="ECO:0000256" key="17">
    <source>
        <dbReference type="ARBA" id="ARBA00026218"/>
    </source>
</evidence>
<evidence type="ECO:0000313" key="29">
    <source>
        <dbReference type="EMBL" id="ORZ29035.1"/>
    </source>
</evidence>
<comment type="catalytic activity">
    <reaction evidence="24">
        <text>O(6)-methyl-dGTP + H2O = O(6)-methyl-dGMP + diphosphate + H(+)</text>
        <dbReference type="Rhea" id="RHEA:67600"/>
        <dbReference type="ChEBI" id="CHEBI:15377"/>
        <dbReference type="ChEBI" id="CHEBI:15378"/>
        <dbReference type="ChEBI" id="CHEBI:33019"/>
        <dbReference type="ChEBI" id="CHEBI:169974"/>
        <dbReference type="ChEBI" id="CHEBI:169975"/>
    </reaction>
    <physiologicalReaction direction="left-to-right" evidence="24">
        <dbReference type="Rhea" id="RHEA:67601"/>
    </physiologicalReaction>
</comment>
<evidence type="ECO:0000313" key="30">
    <source>
        <dbReference type="Proteomes" id="UP000193648"/>
    </source>
</evidence>
<dbReference type="SUPFAM" id="SSF55811">
    <property type="entry name" value="Nudix"/>
    <property type="match status" value="1"/>
</dbReference>
<dbReference type="OrthoDB" id="447842at2759"/>
<dbReference type="Proteomes" id="UP000193648">
    <property type="component" value="Unassembled WGS sequence"/>
</dbReference>
<evidence type="ECO:0000256" key="7">
    <source>
        <dbReference type="ARBA" id="ARBA00022723"/>
    </source>
</evidence>
<dbReference type="Gene3D" id="3.90.79.10">
    <property type="entry name" value="Nucleoside Triphosphate Pyrophosphohydrolase"/>
    <property type="match status" value="1"/>
</dbReference>
<dbReference type="GO" id="GO:0005737">
    <property type="term" value="C:cytoplasm"/>
    <property type="evidence" value="ECO:0007669"/>
    <property type="project" value="UniProtKB-SubCell"/>
</dbReference>
<evidence type="ECO:0000256" key="2">
    <source>
        <dbReference type="ARBA" id="ARBA00004123"/>
    </source>
</evidence>
<dbReference type="PRINTS" id="PR00502">
    <property type="entry name" value="NUDIXFAMILY"/>
</dbReference>
<evidence type="ECO:0000256" key="22">
    <source>
        <dbReference type="ARBA" id="ARBA00032071"/>
    </source>
</evidence>
<dbReference type="PANTHER" id="PTHR43758">
    <property type="entry name" value="7,8-DIHYDRO-8-OXOGUANINE TRIPHOSPHATASE"/>
    <property type="match status" value="1"/>
</dbReference>
<feature type="non-terminal residue" evidence="29">
    <location>
        <position position="1"/>
    </location>
</feature>
<comment type="cofactor">
    <cofactor evidence="1">
        <name>Mg(2+)</name>
        <dbReference type="ChEBI" id="CHEBI:18420"/>
    </cofactor>
</comment>
<dbReference type="InterPro" id="IPR015797">
    <property type="entry name" value="NUDIX_hydrolase-like_dom_sf"/>
</dbReference>
<reference evidence="29 30" key="1">
    <citation type="submission" date="2016-07" db="EMBL/GenBank/DDBJ databases">
        <title>Pervasive Adenine N6-methylation of Active Genes in Fungi.</title>
        <authorList>
            <consortium name="DOE Joint Genome Institute"/>
            <person name="Mondo S.J."/>
            <person name="Dannebaum R.O."/>
            <person name="Kuo R.C."/>
            <person name="Labutti K."/>
            <person name="Haridas S."/>
            <person name="Kuo A."/>
            <person name="Salamov A."/>
            <person name="Ahrendt S.R."/>
            <person name="Lipzen A."/>
            <person name="Sullivan W."/>
            <person name="Andreopoulos W.B."/>
            <person name="Clum A."/>
            <person name="Lindquist E."/>
            <person name="Daum C."/>
            <person name="Ramamoorthy G.K."/>
            <person name="Gryganskyi A."/>
            <person name="Culley D."/>
            <person name="Magnuson J.K."/>
            <person name="James T.Y."/>
            <person name="O'Malley M.A."/>
            <person name="Stajich J.E."/>
            <person name="Spatafora J.W."/>
            <person name="Visel A."/>
            <person name="Grigoriev I.V."/>
        </authorList>
    </citation>
    <scope>NUCLEOTIDE SEQUENCE [LARGE SCALE GENOMIC DNA]</scope>
    <source>
        <strain evidence="29 30">NRRL 3116</strain>
    </source>
</reference>
<dbReference type="RefSeq" id="XP_021886708.1">
    <property type="nucleotide sequence ID" value="XM_022020470.1"/>
</dbReference>
<organism evidence="29 30">
    <name type="scientific">Lobosporangium transversale</name>
    <dbReference type="NCBI Taxonomy" id="64571"/>
    <lineage>
        <taxon>Eukaryota</taxon>
        <taxon>Fungi</taxon>
        <taxon>Fungi incertae sedis</taxon>
        <taxon>Mucoromycota</taxon>
        <taxon>Mortierellomycotina</taxon>
        <taxon>Mortierellomycetes</taxon>
        <taxon>Mortierellales</taxon>
        <taxon>Mortierellaceae</taxon>
        <taxon>Lobosporangium</taxon>
    </lineage>
</organism>
<dbReference type="AlphaFoldDB" id="A0A1Y2H3D7"/>
<dbReference type="InterPro" id="IPR020476">
    <property type="entry name" value="Nudix_hydrolase"/>
</dbReference>
<evidence type="ECO:0000256" key="16">
    <source>
        <dbReference type="ARBA" id="ARBA00026103"/>
    </source>
</evidence>
<evidence type="ECO:0000256" key="6">
    <source>
        <dbReference type="ARBA" id="ARBA00022490"/>
    </source>
</evidence>
<evidence type="ECO:0000256" key="20">
    <source>
        <dbReference type="ARBA" id="ARBA00030682"/>
    </source>
</evidence>
<keyword evidence="7" id="KW-0479">Metal-binding</keyword>
<evidence type="ECO:0000256" key="21">
    <source>
        <dbReference type="ARBA" id="ARBA00031927"/>
    </source>
</evidence>
<comment type="function">
    <text evidence="26">Oxidized purine nucleoside triphosphate hydrolase which is a prominent sanitizer of the oxidized nucleotide pool. Catalyzes the hydrolysis of 2-oxo-dATP (2-hydroxy-dATP) into 2-oxo-dAMP. Also has a significant hydrolase activity toward 2-oxo-ATP, 8-oxo-dGTP and 8-oxo-dATP. Through the hydrolysis of oxidized purine nucleoside triphosphates, prevents their incorporation into DNA and the subsequent transversions A:T to C:G and G:C to T:A. Also catalyzes the hydrolysis of methylated purine nucleoside triphosphate preventing their integration into DNA. Through this antimutagenic activity protects cells from oxidative stress.</text>
</comment>
<evidence type="ECO:0000256" key="1">
    <source>
        <dbReference type="ARBA" id="ARBA00001946"/>
    </source>
</evidence>
<evidence type="ECO:0000256" key="24">
    <source>
        <dbReference type="ARBA" id="ARBA00048894"/>
    </source>
</evidence>
<dbReference type="GeneID" id="33562314"/>
<evidence type="ECO:0000256" key="19">
    <source>
        <dbReference type="ARBA" id="ARBA00030634"/>
    </source>
</evidence>
<comment type="similarity">
    <text evidence="4 27">Belongs to the Nudix hydrolase family.</text>
</comment>
<dbReference type="InterPro" id="IPR000086">
    <property type="entry name" value="NUDIX_hydrolase_dom"/>
</dbReference>
<protein>
    <recommendedName>
        <fullName evidence="17">Oxidized purine nucleoside triphosphate hydrolase</fullName>
        <ecNumber evidence="16">3.6.1.56</ecNumber>
    </recommendedName>
    <alternativeName>
        <fullName evidence="21">2-hydroxy-dATP diphosphatase</fullName>
    </alternativeName>
    <alternativeName>
        <fullName evidence="20">7,8-dihydro-8-oxoguanine triphosphatase</fullName>
    </alternativeName>
    <alternativeName>
        <fullName evidence="19">8-oxo-dGTPase</fullName>
    </alternativeName>
    <alternativeName>
        <fullName evidence="22">Methylated purine nucleoside triphosphate hydrolase</fullName>
    </alternativeName>
    <alternativeName>
        <fullName evidence="18">Nucleoside diphosphate-linked moiety X motif 1</fullName>
    </alternativeName>
</protein>
<dbReference type="PANTHER" id="PTHR43758:SF2">
    <property type="entry name" value="OXIDIZED PURINE NUCLEOSIDE TRIPHOSPHATE HYDROLASE"/>
    <property type="match status" value="1"/>
</dbReference>
<dbReference type="PRINTS" id="PR01403">
    <property type="entry name" value="8OXTPHPHTASE"/>
</dbReference>